<name>A0A5S9R082_9GAMM</name>
<protein>
    <submittedName>
        <fullName evidence="4">Ethanolamine utilization protein EutN</fullName>
    </submittedName>
</protein>
<evidence type="ECO:0000256" key="2">
    <source>
        <dbReference type="ARBA" id="ARBA00024446"/>
    </source>
</evidence>
<dbReference type="PROSITE" id="PS51932">
    <property type="entry name" value="BMV"/>
    <property type="match status" value="1"/>
</dbReference>
<dbReference type="EMBL" id="CACSIO010000061">
    <property type="protein sequence ID" value="CAA0125031.1"/>
    <property type="molecule type" value="Genomic_DNA"/>
</dbReference>
<evidence type="ECO:0000313" key="3">
    <source>
        <dbReference type="EMBL" id="CAA0117167.1"/>
    </source>
</evidence>
<dbReference type="AlphaFoldDB" id="A0A5S9R082"/>
<sequence>MRLAKVIGQVVATVRNPHLSMDKLLLVQLINDTGSAESDVHVAVDNLGAGEGEVVLVVAGSSARLTLTADAHTPVDLSIVGIVDEITSTEKLNYLKQGRP</sequence>
<keyword evidence="6" id="KW-1185">Reference proteome</keyword>
<keyword evidence="2" id="KW-1283">Bacterial microcompartment</keyword>
<dbReference type="Gene3D" id="2.40.50.220">
    <property type="entry name" value="EutN/Ccml"/>
    <property type="match status" value="1"/>
</dbReference>
<dbReference type="Proteomes" id="UP000434580">
    <property type="component" value="Unassembled WGS sequence"/>
</dbReference>
<evidence type="ECO:0000256" key="1">
    <source>
        <dbReference type="ARBA" id="ARBA00024322"/>
    </source>
</evidence>
<evidence type="ECO:0000313" key="6">
    <source>
        <dbReference type="Proteomes" id="UP000441399"/>
    </source>
</evidence>
<gene>
    <name evidence="4" type="primary">eutN</name>
    <name evidence="3" type="ORF">DPBNPPHM_02209</name>
    <name evidence="4" type="ORF">OPDIPICF_03324</name>
</gene>
<reference evidence="5 6" key="1">
    <citation type="submission" date="2019-11" db="EMBL/GenBank/DDBJ databases">
        <authorList>
            <person name="Holert J."/>
        </authorList>
    </citation>
    <scope>NUCLEOTIDE SEQUENCE [LARGE SCALE GENOMIC DNA]</scope>
    <source>
        <strain evidence="3">BC5_2</strain>
        <strain evidence="4">SB11_3</strain>
    </source>
</reference>
<dbReference type="OrthoDB" id="196195at2"/>
<dbReference type="PANTHER" id="PTHR36539">
    <property type="entry name" value="ETHANOLAMINE UTILIZATION PROTEIN EUTN"/>
    <property type="match status" value="1"/>
</dbReference>
<proteinExistence type="predicted"/>
<dbReference type="SUPFAM" id="SSF159133">
    <property type="entry name" value="EutN/CcmL-like"/>
    <property type="match status" value="1"/>
</dbReference>
<dbReference type="PANTHER" id="PTHR36539:SF1">
    <property type="entry name" value="BACTERIAL MICROCOMPARTMENT SHELL VERTEX PROTEIN EUTN"/>
    <property type="match status" value="1"/>
</dbReference>
<dbReference type="InterPro" id="IPR036677">
    <property type="entry name" value="EutN_CcmL_sf"/>
</dbReference>
<dbReference type="EMBL" id="CACSII010000019">
    <property type="protein sequence ID" value="CAA0117167.1"/>
    <property type="molecule type" value="Genomic_DNA"/>
</dbReference>
<dbReference type="InterPro" id="IPR004992">
    <property type="entry name" value="EutN_CcmL"/>
</dbReference>
<dbReference type="GO" id="GO:0031469">
    <property type="term" value="C:bacterial microcompartment"/>
    <property type="evidence" value="ECO:0007669"/>
    <property type="project" value="UniProtKB-SubCell"/>
</dbReference>
<organism evidence="4 6">
    <name type="scientific">BD1-7 clade bacterium</name>
    <dbReference type="NCBI Taxonomy" id="2029982"/>
    <lineage>
        <taxon>Bacteria</taxon>
        <taxon>Pseudomonadati</taxon>
        <taxon>Pseudomonadota</taxon>
        <taxon>Gammaproteobacteria</taxon>
        <taxon>Cellvibrionales</taxon>
        <taxon>Spongiibacteraceae</taxon>
        <taxon>BD1-7 clade</taxon>
    </lineage>
</organism>
<comment type="subcellular location">
    <subcellularLocation>
        <location evidence="1">Bacterial microcompartment</location>
    </subcellularLocation>
</comment>
<dbReference type="CDD" id="cd01614">
    <property type="entry name" value="EutN_CcmL"/>
    <property type="match status" value="1"/>
</dbReference>
<dbReference type="Proteomes" id="UP000441399">
    <property type="component" value="Unassembled WGS sequence"/>
</dbReference>
<evidence type="ECO:0000313" key="5">
    <source>
        <dbReference type="Proteomes" id="UP000434580"/>
    </source>
</evidence>
<evidence type="ECO:0000313" key="4">
    <source>
        <dbReference type="EMBL" id="CAA0125031.1"/>
    </source>
</evidence>
<dbReference type="Pfam" id="PF03319">
    <property type="entry name" value="EutN_CcmL"/>
    <property type="match status" value="1"/>
</dbReference>
<accession>A0A5S9R082</accession>